<dbReference type="Proteomes" id="UP000257055">
    <property type="component" value="Unassembled WGS sequence"/>
</dbReference>
<evidence type="ECO:0000313" key="3">
    <source>
        <dbReference type="Proteomes" id="UP000257055"/>
    </source>
</evidence>
<gene>
    <name evidence="2" type="ORF">UR08_00470</name>
</gene>
<dbReference type="EMBL" id="LARY01000001">
    <property type="protein sequence ID" value="RDX02978.1"/>
    <property type="molecule type" value="Genomic_DNA"/>
</dbReference>
<dbReference type="SUPFAM" id="SSF53597">
    <property type="entry name" value="Dihydrofolate reductase-like"/>
    <property type="match status" value="1"/>
</dbReference>
<organism evidence="2 3">
    <name type="scientific">Listeria kieliensis</name>
    <dbReference type="NCBI Taxonomy" id="1621700"/>
    <lineage>
        <taxon>Bacteria</taxon>
        <taxon>Bacillati</taxon>
        <taxon>Bacillota</taxon>
        <taxon>Bacilli</taxon>
        <taxon>Bacillales</taxon>
        <taxon>Listeriaceae</taxon>
        <taxon>Listeria</taxon>
    </lineage>
</organism>
<dbReference type="AlphaFoldDB" id="A0A3D8TVD2"/>
<keyword evidence="2" id="KW-0808">Transferase</keyword>
<dbReference type="Pfam" id="PF01872">
    <property type="entry name" value="RibD_C"/>
    <property type="match status" value="1"/>
</dbReference>
<dbReference type="InterPro" id="IPR050765">
    <property type="entry name" value="Riboflavin_Biosynth_HTPR"/>
</dbReference>
<dbReference type="PANTHER" id="PTHR38011">
    <property type="entry name" value="DIHYDROFOLATE REDUCTASE FAMILY PROTEIN (AFU_ORTHOLOGUE AFUA_8G06820)"/>
    <property type="match status" value="1"/>
</dbReference>
<keyword evidence="2" id="KW-0418">Kinase</keyword>
<dbReference type="PANTHER" id="PTHR38011:SF11">
    <property type="entry name" value="2,5-DIAMINO-6-RIBOSYLAMINO-4(3H)-PYRIMIDINONE 5'-PHOSPHATE REDUCTASE"/>
    <property type="match status" value="1"/>
</dbReference>
<dbReference type="InterPro" id="IPR024072">
    <property type="entry name" value="DHFR-like_dom_sf"/>
</dbReference>
<dbReference type="Gene3D" id="3.40.430.10">
    <property type="entry name" value="Dihydrofolate Reductase, subunit A"/>
    <property type="match status" value="1"/>
</dbReference>
<evidence type="ECO:0000313" key="2">
    <source>
        <dbReference type="EMBL" id="RDX02978.1"/>
    </source>
</evidence>
<reference evidence="3" key="1">
    <citation type="submission" date="2015-04" db="EMBL/GenBank/DDBJ databases">
        <authorList>
            <person name="Schardt J."/>
            <person name="Mueller-Herbst S."/>
            <person name="Scherer S."/>
            <person name="Huptas C."/>
        </authorList>
    </citation>
    <scope>NUCLEOTIDE SEQUENCE [LARGE SCALE GENOMIC DNA]</scope>
    <source>
        <strain evidence="3">Kiel-L1</strain>
    </source>
</reference>
<keyword evidence="3" id="KW-1185">Reference proteome</keyword>
<protein>
    <submittedName>
        <fullName evidence="2">Diacylglycerol kinase</fullName>
    </submittedName>
</protein>
<name>A0A3D8TVD2_9LIST</name>
<dbReference type="GO" id="GO:0016301">
    <property type="term" value="F:kinase activity"/>
    <property type="evidence" value="ECO:0007669"/>
    <property type="project" value="UniProtKB-KW"/>
</dbReference>
<comment type="caution">
    <text evidence="2">The sequence shown here is derived from an EMBL/GenBank/DDBJ whole genome shotgun (WGS) entry which is preliminary data.</text>
</comment>
<feature type="domain" description="Bacterial bifunctional deaminase-reductase C-terminal" evidence="1">
    <location>
        <begin position="9"/>
        <end position="161"/>
    </location>
</feature>
<dbReference type="GO" id="GO:0009231">
    <property type="term" value="P:riboflavin biosynthetic process"/>
    <property type="evidence" value="ECO:0007669"/>
    <property type="project" value="InterPro"/>
</dbReference>
<accession>A0A3D8TVD2</accession>
<dbReference type="InterPro" id="IPR002734">
    <property type="entry name" value="RibDG_C"/>
</dbReference>
<evidence type="ECO:0000259" key="1">
    <source>
        <dbReference type="Pfam" id="PF01872"/>
    </source>
</evidence>
<sequence length="169" mass="19329">MKIYFYGCVSMDGYLADKNHKIDWLYETGTTEETSYADFYRDMDITVMGKRTFDEIADMEGVESFYDSTENYVFTHAESLPVANFIPVSGDVVETLKNFPQDKKVWIVGGNTILAELLDQDMVDVLYVQVAPVLLGEGVPLFTQKEGVKRFELKEVHQFGPFAEMVFEK</sequence>
<proteinExistence type="predicted"/>
<dbReference type="GO" id="GO:0008703">
    <property type="term" value="F:5-amino-6-(5-phosphoribosylamino)uracil reductase activity"/>
    <property type="evidence" value="ECO:0007669"/>
    <property type="project" value="InterPro"/>
</dbReference>